<dbReference type="Proteomes" id="UP000239757">
    <property type="component" value="Unassembled WGS sequence"/>
</dbReference>
<evidence type="ECO:0000313" key="2">
    <source>
        <dbReference type="Proteomes" id="UP000239757"/>
    </source>
</evidence>
<accession>A0A2P5XTU6</accession>
<reference evidence="1 2" key="1">
    <citation type="submission" date="2015-01" db="EMBL/GenBank/DDBJ databases">
        <title>Genome of allotetraploid Gossypium barbadense reveals genomic plasticity and fiber elongation in cotton evolution.</title>
        <authorList>
            <person name="Chen X."/>
            <person name="Liu X."/>
            <person name="Zhao B."/>
            <person name="Zheng H."/>
            <person name="Hu Y."/>
            <person name="Lu G."/>
            <person name="Yang C."/>
            <person name="Chen J."/>
            <person name="Shan C."/>
            <person name="Zhang L."/>
            <person name="Zhou Y."/>
            <person name="Wang L."/>
            <person name="Guo W."/>
            <person name="Bai Y."/>
            <person name="Ruan J."/>
            <person name="Shangguan X."/>
            <person name="Mao Y."/>
            <person name="Jiang J."/>
            <person name="Zhu Y."/>
            <person name="Lei J."/>
            <person name="Kang H."/>
            <person name="Chen S."/>
            <person name="He X."/>
            <person name="Wang R."/>
            <person name="Wang Y."/>
            <person name="Chen J."/>
            <person name="Wang L."/>
            <person name="Yu S."/>
            <person name="Wang B."/>
            <person name="Wei J."/>
            <person name="Song S."/>
            <person name="Lu X."/>
            <person name="Gao Z."/>
            <person name="Gu W."/>
            <person name="Deng X."/>
            <person name="Ma D."/>
            <person name="Wang S."/>
            <person name="Liang W."/>
            <person name="Fang L."/>
            <person name="Cai C."/>
            <person name="Zhu X."/>
            <person name="Zhou B."/>
            <person name="Zhang Y."/>
            <person name="Chen Z."/>
            <person name="Xu S."/>
            <person name="Zhu R."/>
            <person name="Wang S."/>
            <person name="Zhang T."/>
            <person name="Zhao G."/>
        </authorList>
    </citation>
    <scope>NUCLEOTIDE SEQUENCE [LARGE SCALE GENOMIC DNA]</scope>
    <source>
        <strain evidence="2">cv. Xinhai21</strain>
        <tissue evidence="1">Leaf</tissue>
    </source>
</reference>
<dbReference type="EMBL" id="KZ664239">
    <property type="protein sequence ID" value="PPS06769.1"/>
    <property type="molecule type" value="Genomic_DNA"/>
</dbReference>
<dbReference type="AlphaFoldDB" id="A0A2P5XTU6"/>
<organism evidence="1 2">
    <name type="scientific">Gossypium barbadense</name>
    <name type="common">Sea Island cotton</name>
    <name type="synonym">Hibiscus barbadensis</name>
    <dbReference type="NCBI Taxonomy" id="3634"/>
    <lineage>
        <taxon>Eukaryota</taxon>
        <taxon>Viridiplantae</taxon>
        <taxon>Streptophyta</taxon>
        <taxon>Embryophyta</taxon>
        <taxon>Tracheophyta</taxon>
        <taxon>Spermatophyta</taxon>
        <taxon>Magnoliopsida</taxon>
        <taxon>eudicotyledons</taxon>
        <taxon>Gunneridae</taxon>
        <taxon>Pentapetalae</taxon>
        <taxon>rosids</taxon>
        <taxon>malvids</taxon>
        <taxon>Malvales</taxon>
        <taxon>Malvaceae</taxon>
        <taxon>Malvoideae</taxon>
        <taxon>Gossypium</taxon>
    </lineage>
</organism>
<sequence>MFAPIIDGWRGANSGCLIAMEAARYRGLGQYPINAAATPCLADTLSCTKAISIKNDAFRAAKGQLAGGSWDALPGICNFASAGAEQYYRFCGSLYGLIIFQDTCTPPIMDLAPRC</sequence>
<name>A0A2P5XTU6_GOSBA</name>
<gene>
    <name evidence="1" type="ORF">GOBAR_AA13870</name>
</gene>
<proteinExistence type="predicted"/>
<protein>
    <submittedName>
        <fullName evidence="1">Uncharacterized protein</fullName>
    </submittedName>
</protein>
<evidence type="ECO:0000313" key="1">
    <source>
        <dbReference type="EMBL" id="PPS06769.1"/>
    </source>
</evidence>